<evidence type="ECO:0000313" key="6">
    <source>
        <dbReference type="EMBL" id="TDR92927.1"/>
    </source>
</evidence>
<feature type="compositionally biased region" description="Low complexity" evidence="4">
    <location>
        <begin position="17"/>
        <end position="31"/>
    </location>
</feature>
<dbReference type="InterPro" id="IPR000835">
    <property type="entry name" value="HTH_MarR-typ"/>
</dbReference>
<evidence type="ECO:0000256" key="2">
    <source>
        <dbReference type="ARBA" id="ARBA00023125"/>
    </source>
</evidence>
<dbReference type="Proteomes" id="UP000295122">
    <property type="component" value="Unassembled WGS sequence"/>
</dbReference>
<feature type="domain" description="HTH marR-type" evidence="5">
    <location>
        <begin position="59"/>
        <end position="191"/>
    </location>
</feature>
<dbReference type="InterPro" id="IPR036390">
    <property type="entry name" value="WH_DNA-bd_sf"/>
</dbReference>
<sequence>MTAETEKLPRRRASKQGASSAPEPGSPEPAGKPSRGARRTAKAASPQPASADAAPASIRDLLSYKLSATANMISRSASLRFRQEFEVSLGEWRTLALVGAEQAMSLNNLARAANLDKGQMSRVVSSLVARGLIARKTAGEGRTVDLSLTRQGEQLHRRLMRVAGERNLAFLACLTDVERAALETALPKLHALARALCHGPAARPRGTG</sequence>
<organism evidence="6 7">
    <name type="scientific">Enterovirga rhinocerotis</name>
    <dbReference type="NCBI Taxonomy" id="1339210"/>
    <lineage>
        <taxon>Bacteria</taxon>
        <taxon>Pseudomonadati</taxon>
        <taxon>Pseudomonadota</taxon>
        <taxon>Alphaproteobacteria</taxon>
        <taxon>Hyphomicrobiales</taxon>
        <taxon>Methylobacteriaceae</taxon>
        <taxon>Enterovirga</taxon>
    </lineage>
</organism>
<accession>A0A4R7C881</accession>
<evidence type="ECO:0000256" key="3">
    <source>
        <dbReference type="ARBA" id="ARBA00023163"/>
    </source>
</evidence>
<dbReference type="EMBL" id="SNZR01000011">
    <property type="protein sequence ID" value="TDR92927.1"/>
    <property type="molecule type" value="Genomic_DNA"/>
</dbReference>
<dbReference type="PANTHER" id="PTHR35790:SF4">
    <property type="entry name" value="HTH-TYPE TRANSCRIPTIONAL REGULATOR PCHR"/>
    <property type="match status" value="1"/>
</dbReference>
<keyword evidence="7" id="KW-1185">Reference proteome</keyword>
<comment type="caution">
    <text evidence="6">The sequence shown here is derived from an EMBL/GenBank/DDBJ whole genome shotgun (WGS) entry which is preliminary data.</text>
</comment>
<evidence type="ECO:0000313" key="7">
    <source>
        <dbReference type="Proteomes" id="UP000295122"/>
    </source>
</evidence>
<dbReference type="InterPro" id="IPR036388">
    <property type="entry name" value="WH-like_DNA-bd_sf"/>
</dbReference>
<dbReference type="SUPFAM" id="SSF46785">
    <property type="entry name" value="Winged helix' DNA-binding domain"/>
    <property type="match status" value="1"/>
</dbReference>
<evidence type="ECO:0000256" key="4">
    <source>
        <dbReference type="SAM" id="MobiDB-lite"/>
    </source>
</evidence>
<dbReference type="InterPro" id="IPR052067">
    <property type="entry name" value="Metal_resp_HTH_trans_reg"/>
</dbReference>
<dbReference type="PANTHER" id="PTHR35790">
    <property type="entry name" value="HTH-TYPE TRANSCRIPTIONAL REGULATOR PCHR"/>
    <property type="match status" value="1"/>
</dbReference>
<proteinExistence type="predicted"/>
<dbReference type="Pfam" id="PF12802">
    <property type="entry name" value="MarR_2"/>
    <property type="match status" value="1"/>
</dbReference>
<dbReference type="PROSITE" id="PS50995">
    <property type="entry name" value="HTH_MARR_2"/>
    <property type="match status" value="1"/>
</dbReference>
<feature type="region of interest" description="Disordered" evidence="4">
    <location>
        <begin position="1"/>
        <end position="54"/>
    </location>
</feature>
<dbReference type="SMART" id="SM00347">
    <property type="entry name" value="HTH_MARR"/>
    <property type="match status" value="1"/>
</dbReference>
<gene>
    <name evidence="6" type="ORF">EV668_0171</name>
</gene>
<protein>
    <submittedName>
        <fullName evidence="6">DNA-binding MarR family transcriptional regulator</fullName>
    </submittedName>
</protein>
<dbReference type="Gene3D" id="1.10.10.10">
    <property type="entry name" value="Winged helix-like DNA-binding domain superfamily/Winged helix DNA-binding domain"/>
    <property type="match status" value="1"/>
</dbReference>
<evidence type="ECO:0000259" key="5">
    <source>
        <dbReference type="PROSITE" id="PS50995"/>
    </source>
</evidence>
<dbReference type="AlphaFoldDB" id="A0A4R7C881"/>
<feature type="compositionally biased region" description="Low complexity" evidence="4">
    <location>
        <begin position="42"/>
        <end position="54"/>
    </location>
</feature>
<keyword evidence="3" id="KW-0804">Transcription</keyword>
<reference evidence="6 7" key="1">
    <citation type="submission" date="2019-03" db="EMBL/GenBank/DDBJ databases">
        <title>Genomic Encyclopedia of Type Strains, Phase IV (KMG-IV): sequencing the most valuable type-strain genomes for metagenomic binning, comparative biology and taxonomic classification.</title>
        <authorList>
            <person name="Goeker M."/>
        </authorList>
    </citation>
    <scope>NUCLEOTIDE SEQUENCE [LARGE SCALE GENOMIC DNA]</scope>
    <source>
        <strain evidence="6 7">DSM 25903</strain>
    </source>
</reference>
<dbReference type="GO" id="GO:0003677">
    <property type="term" value="F:DNA binding"/>
    <property type="evidence" value="ECO:0007669"/>
    <property type="project" value="UniProtKB-KW"/>
</dbReference>
<dbReference type="GO" id="GO:0003700">
    <property type="term" value="F:DNA-binding transcription factor activity"/>
    <property type="evidence" value="ECO:0007669"/>
    <property type="project" value="InterPro"/>
</dbReference>
<name>A0A4R7C881_9HYPH</name>
<keyword evidence="1" id="KW-0805">Transcription regulation</keyword>
<keyword evidence="2 6" id="KW-0238">DNA-binding</keyword>
<evidence type="ECO:0000256" key="1">
    <source>
        <dbReference type="ARBA" id="ARBA00023015"/>
    </source>
</evidence>